<comment type="caution">
    <text evidence="7">The sequence shown here is derived from an EMBL/GenBank/DDBJ whole genome shotgun (WGS) entry which is preliminary data.</text>
</comment>
<dbReference type="AlphaFoldDB" id="A0A5D0R2E4"/>
<keyword evidence="8" id="KW-1185">Reference proteome</keyword>
<dbReference type="RefSeq" id="WP_066253550.1">
    <property type="nucleotide sequence ID" value="NZ_VSKL01000001.1"/>
</dbReference>
<dbReference type="Proteomes" id="UP000324358">
    <property type="component" value="Unassembled WGS sequence"/>
</dbReference>
<dbReference type="GO" id="GO:0042597">
    <property type="term" value="C:periplasmic space"/>
    <property type="evidence" value="ECO:0007669"/>
    <property type="project" value="UniProtKB-SubCell"/>
</dbReference>
<dbReference type="InterPro" id="IPR008929">
    <property type="entry name" value="Chondroitin_lyas"/>
</dbReference>
<keyword evidence="4" id="KW-0456">Lyase</keyword>
<feature type="domain" description="Heparin-sulfate lyase N-terminal" evidence="6">
    <location>
        <begin position="102"/>
        <end position="298"/>
    </location>
</feature>
<dbReference type="Gene3D" id="1.50.10.100">
    <property type="entry name" value="Chondroitin AC/alginate lyase"/>
    <property type="match status" value="1"/>
</dbReference>
<keyword evidence="3" id="KW-0574">Periplasm</keyword>
<dbReference type="PANTHER" id="PTHR39210">
    <property type="entry name" value="HEPARIN-SULFATE LYASE"/>
    <property type="match status" value="1"/>
</dbReference>
<evidence type="ECO:0000256" key="3">
    <source>
        <dbReference type="ARBA" id="ARBA00022764"/>
    </source>
</evidence>
<dbReference type="EMBL" id="VSKL01000001">
    <property type="protein sequence ID" value="TYB75066.1"/>
    <property type="molecule type" value="Genomic_DNA"/>
</dbReference>
<evidence type="ECO:0000259" key="6">
    <source>
        <dbReference type="Pfam" id="PF16889"/>
    </source>
</evidence>
<evidence type="ECO:0000256" key="2">
    <source>
        <dbReference type="ARBA" id="ARBA00022729"/>
    </source>
</evidence>
<dbReference type="OrthoDB" id="7335480at2"/>
<comment type="subcellular location">
    <subcellularLocation>
        <location evidence="1">Periplasm</location>
    </subcellularLocation>
</comment>
<evidence type="ECO:0000256" key="1">
    <source>
        <dbReference type="ARBA" id="ARBA00004418"/>
    </source>
</evidence>
<proteinExistence type="predicted"/>
<gene>
    <name evidence="7" type="ORF">ES675_02735</name>
</gene>
<evidence type="ECO:0000313" key="7">
    <source>
        <dbReference type="EMBL" id="TYB75066.1"/>
    </source>
</evidence>
<dbReference type="InterPro" id="IPR012480">
    <property type="entry name" value="Hepar_II_III_C"/>
</dbReference>
<sequence>MIQNKLKWYYNRAKLMSVKEVLFYRIPQFLQTKIKGKFQQNKIPSSFVLNPNYIAKPYIKKDLVTLFKQKPFHAQYHVFNTTLDVFSLSNWRKDYCNTITSPLNYYGNINRQDFEINGDVKFTLELSRLEFLPFLAFKYVENQDPIYLDKLENIVVEWTAQNPYLKSINWTSGIEIGIRSVNLIYTHSILNQFNLLSNTLDVIIKNNLACNYQYLKNHLSLYSSANNHLMAELMGLNIISSYFKVPQKEALKWRNMFYLEVENQINADGVHMELCSRYHAEVSDQILITVTFLQQAGITLSENVMDIFKTLFLFTEHLDYLSDETIFGDNDEGFVINPYFHNNFSLYQSQLASSNYLFQTNFKVYQEIDFRNYLIFGSDFHIKNQTQNESDTLFETSGYCFMYDHDNQTKLSFDVGTIGDHISAAHGHSDIFHFNFSTKGVPFLIDSGTYQYHSKYSFWRNYFRGITAHNTVSINNKNHATNNGRMSWINLPETIIDSFIKTNTKTVCQATTDAFKRFGVTHSRSIDFNKTENNIEVIDQFIGNNNKIHTGDLFLHFHPNVKIEKIDDNKLKLSNNDVTVFMESELFRLVKITFGNTEEPLGWFSNAFNVKQETTTLTCSFNFSKKHQTNILINY</sequence>
<evidence type="ECO:0000256" key="4">
    <source>
        <dbReference type="ARBA" id="ARBA00023239"/>
    </source>
</evidence>
<reference evidence="7 8" key="1">
    <citation type="submission" date="2019-08" db="EMBL/GenBank/DDBJ databases">
        <title>Genomes of Antarctic Bizionia species.</title>
        <authorList>
            <person name="Bowman J.P."/>
        </authorList>
    </citation>
    <scope>NUCLEOTIDE SEQUENCE [LARGE SCALE GENOMIC DNA]</scope>
    <source>
        <strain evidence="7 8">APA-1</strain>
    </source>
</reference>
<dbReference type="Gene3D" id="2.70.98.70">
    <property type="match status" value="1"/>
</dbReference>
<dbReference type="SUPFAM" id="SSF48230">
    <property type="entry name" value="Chondroitin AC/alginate lyase"/>
    <property type="match status" value="1"/>
</dbReference>
<dbReference type="GO" id="GO:0016829">
    <property type="term" value="F:lyase activity"/>
    <property type="evidence" value="ECO:0007669"/>
    <property type="project" value="UniProtKB-KW"/>
</dbReference>
<accession>A0A5D0R2E4</accession>
<organism evidence="7 8">
    <name type="scientific">Bizionia algoritergicola</name>
    <dbReference type="NCBI Taxonomy" id="291187"/>
    <lineage>
        <taxon>Bacteria</taxon>
        <taxon>Pseudomonadati</taxon>
        <taxon>Bacteroidota</taxon>
        <taxon>Flavobacteriia</taxon>
        <taxon>Flavobacteriales</taxon>
        <taxon>Flavobacteriaceae</taxon>
        <taxon>Bizionia</taxon>
    </lineage>
</organism>
<protein>
    <submittedName>
        <fullName evidence="7">Uncharacterized protein</fullName>
    </submittedName>
</protein>
<keyword evidence="2" id="KW-0732">Signal</keyword>
<feature type="domain" description="Heparinase II/III-like C-terminal" evidence="5">
    <location>
        <begin position="387"/>
        <end position="622"/>
    </location>
</feature>
<evidence type="ECO:0000259" key="5">
    <source>
        <dbReference type="Pfam" id="PF07940"/>
    </source>
</evidence>
<name>A0A5D0R2E4_9FLAO</name>
<dbReference type="InterPro" id="IPR031680">
    <property type="entry name" value="Hepar_II_III_N"/>
</dbReference>
<dbReference type="Pfam" id="PF07940">
    <property type="entry name" value="Hepar_II_III_C"/>
    <property type="match status" value="1"/>
</dbReference>
<dbReference type="PANTHER" id="PTHR39210:SF1">
    <property type="entry name" value="HEPARIN-SULFATE LYASE"/>
    <property type="match status" value="1"/>
</dbReference>
<evidence type="ECO:0000313" key="8">
    <source>
        <dbReference type="Proteomes" id="UP000324358"/>
    </source>
</evidence>
<dbReference type="Pfam" id="PF16889">
    <property type="entry name" value="Hepar_II_III_N"/>
    <property type="match status" value="1"/>
</dbReference>